<dbReference type="SUPFAM" id="SSF52768">
    <property type="entry name" value="Arginase/deacetylase"/>
    <property type="match status" value="2"/>
</dbReference>
<dbReference type="Pfam" id="PF02148">
    <property type="entry name" value="zf-UBP"/>
    <property type="match status" value="1"/>
</dbReference>
<dbReference type="GO" id="GO:0000118">
    <property type="term" value="C:histone deacetylase complex"/>
    <property type="evidence" value="ECO:0007669"/>
    <property type="project" value="TreeGrafter"/>
</dbReference>
<keyword evidence="19" id="KW-0378">Hydrolase</keyword>
<dbReference type="GO" id="GO:0051646">
    <property type="term" value="P:mitochondrion localization"/>
    <property type="evidence" value="ECO:0007669"/>
    <property type="project" value="UniProtKB-ARBA"/>
</dbReference>
<keyword evidence="21" id="KW-0832">Ubl conjugation</keyword>
<keyword evidence="14" id="KW-0808">Transferase</keyword>
<evidence type="ECO:0000256" key="10">
    <source>
        <dbReference type="ARBA" id="ARBA00022481"/>
    </source>
</evidence>
<evidence type="ECO:0000256" key="20">
    <source>
        <dbReference type="ARBA" id="ARBA00022833"/>
    </source>
</evidence>
<dbReference type="PROSITE" id="PS50271">
    <property type="entry name" value="ZF_UBP"/>
    <property type="match status" value="1"/>
</dbReference>
<keyword evidence="22" id="KW-0156">Chromatin regulator</keyword>
<dbReference type="GO" id="GO:0030425">
    <property type="term" value="C:dendrite"/>
    <property type="evidence" value="ECO:0007669"/>
    <property type="project" value="UniProtKB-SubCell"/>
</dbReference>
<keyword evidence="18" id="KW-0833">Ubl conjugation pathway</keyword>
<dbReference type="PRINTS" id="PR01270">
    <property type="entry name" value="HDASUPER"/>
</dbReference>
<evidence type="ECO:0000256" key="19">
    <source>
        <dbReference type="ARBA" id="ARBA00022801"/>
    </source>
</evidence>
<evidence type="ECO:0000256" key="15">
    <source>
        <dbReference type="ARBA" id="ARBA00022723"/>
    </source>
</evidence>
<evidence type="ECO:0000256" key="2">
    <source>
        <dbReference type="ARBA" id="ARBA00004120"/>
    </source>
</evidence>
<evidence type="ECO:0000256" key="34">
    <source>
        <dbReference type="SAM" id="MobiDB-lite"/>
    </source>
</evidence>
<dbReference type="GO" id="GO:0051129">
    <property type="term" value="P:negative regulation of cellular component organization"/>
    <property type="evidence" value="ECO:0007669"/>
    <property type="project" value="UniProtKB-ARBA"/>
</dbReference>
<dbReference type="FunFam" id="3.30.40.10:FF:000342">
    <property type="entry name" value="Histone deacetylase 6"/>
    <property type="match status" value="1"/>
</dbReference>
<evidence type="ECO:0000256" key="32">
    <source>
        <dbReference type="ARBA" id="ARBA00082852"/>
    </source>
</evidence>
<dbReference type="InterPro" id="IPR023696">
    <property type="entry name" value="Ureohydrolase_dom_sf"/>
</dbReference>
<evidence type="ECO:0000256" key="26">
    <source>
        <dbReference type="ARBA" id="ARBA00023212"/>
    </source>
</evidence>
<dbReference type="FunFam" id="3.40.800.20:FF:000005">
    <property type="entry name" value="histone deacetylase 6"/>
    <property type="match status" value="2"/>
</dbReference>
<dbReference type="GeneTree" id="ENSGT00940000159563"/>
<keyword evidence="13" id="KW-0597">Phosphoprotein</keyword>
<feature type="compositionally biased region" description="Polar residues" evidence="34">
    <location>
        <begin position="787"/>
        <end position="810"/>
    </location>
</feature>
<dbReference type="GO" id="GO:0016740">
    <property type="term" value="F:transferase activity"/>
    <property type="evidence" value="ECO:0007669"/>
    <property type="project" value="UniProtKB-KW"/>
</dbReference>
<evidence type="ECO:0000256" key="16">
    <source>
        <dbReference type="ARBA" id="ARBA00022737"/>
    </source>
</evidence>
<evidence type="ECO:0000256" key="17">
    <source>
        <dbReference type="ARBA" id="ARBA00022771"/>
    </source>
</evidence>
<dbReference type="GO" id="GO:0040029">
    <property type="term" value="P:epigenetic regulation of gene expression"/>
    <property type="evidence" value="ECO:0007669"/>
    <property type="project" value="TreeGrafter"/>
</dbReference>
<dbReference type="Gene3D" id="3.40.800.20">
    <property type="entry name" value="Histone deacetylase domain"/>
    <property type="match status" value="2"/>
</dbReference>
<dbReference type="Pfam" id="PF00850">
    <property type="entry name" value="Hist_deacetyl"/>
    <property type="match status" value="2"/>
</dbReference>
<comment type="subcellular location">
    <subcellularLocation>
        <location evidence="7">Cell projection</location>
        <location evidence="7">Axon</location>
    </subcellularLocation>
    <subcellularLocation>
        <location evidence="4">Cell projection</location>
        <location evidence="4">Dendrite</location>
    </subcellularLocation>
    <subcellularLocation>
        <location evidence="2">Cytoplasm</location>
        <location evidence="2">Cytoskeleton</location>
        <location evidence="2">Cilium basal body</location>
    </subcellularLocation>
    <subcellularLocation>
        <location evidence="5">Cytoplasm</location>
        <location evidence="5">Cytoskeleton</location>
        <location evidence="5">Microtubule organizing center</location>
        <location evidence="5">Centrosome</location>
    </subcellularLocation>
    <subcellularLocation>
        <location evidence="3">Nucleus</location>
    </subcellularLocation>
    <subcellularLocation>
        <location evidence="6">Perikaryon</location>
    </subcellularLocation>
</comment>
<dbReference type="Proteomes" id="UP000694391">
    <property type="component" value="Unplaced"/>
</dbReference>
<evidence type="ECO:0000256" key="28">
    <source>
        <dbReference type="ARBA" id="ARBA00023273"/>
    </source>
</evidence>
<evidence type="ECO:0000256" key="27">
    <source>
        <dbReference type="ARBA" id="ARBA00023242"/>
    </source>
</evidence>
<evidence type="ECO:0000256" key="4">
    <source>
        <dbReference type="ARBA" id="ARBA00004279"/>
    </source>
</evidence>
<comment type="catalytic activity">
    <reaction evidence="30">
        <text>N(6)-acetyl-L-lysyl-[alpha-tubulin] + H2O = L-lysyl-[alpha-tubulin] + acetate</text>
        <dbReference type="Rhea" id="RHEA:21548"/>
        <dbReference type="Rhea" id="RHEA-COMP:11278"/>
        <dbReference type="Rhea" id="RHEA-COMP:11279"/>
        <dbReference type="ChEBI" id="CHEBI:15377"/>
        <dbReference type="ChEBI" id="CHEBI:29969"/>
        <dbReference type="ChEBI" id="CHEBI:30089"/>
        <dbReference type="ChEBI" id="CHEBI:61930"/>
    </reaction>
    <physiologicalReaction direction="left-to-right" evidence="30">
        <dbReference type="Rhea" id="RHEA:21549"/>
    </physiologicalReaction>
</comment>
<dbReference type="GO" id="GO:0006950">
    <property type="term" value="P:response to stress"/>
    <property type="evidence" value="ECO:0007669"/>
    <property type="project" value="UniProtKB-ARBA"/>
</dbReference>
<accession>A0A8C0L6T2</accession>
<evidence type="ECO:0000256" key="12">
    <source>
        <dbReference type="ARBA" id="ARBA00022491"/>
    </source>
</evidence>
<reference evidence="36" key="2">
    <citation type="submission" date="2025-09" db="UniProtKB">
        <authorList>
            <consortium name="Ensembl"/>
        </authorList>
    </citation>
    <scope>IDENTIFICATION</scope>
</reference>
<evidence type="ECO:0000256" key="6">
    <source>
        <dbReference type="ARBA" id="ARBA00004484"/>
    </source>
</evidence>
<dbReference type="PANTHER" id="PTHR10625:SF21">
    <property type="entry name" value="HISTONE DEACETYLASE 6"/>
    <property type="match status" value="1"/>
</dbReference>
<name>A0A8C0L6T2_CANLU</name>
<evidence type="ECO:0000256" key="33">
    <source>
        <dbReference type="PROSITE-ProRule" id="PRU00502"/>
    </source>
</evidence>
<dbReference type="GO" id="GO:0030424">
    <property type="term" value="C:axon"/>
    <property type="evidence" value="ECO:0007669"/>
    <property type="project" value="UniProtKB-SubCell"/>
</dbReference>
<dbReference type="InterPro" id="IPR001607">
    <property type="entry name" value="Znf_UBP"/>
</dbReference>
<protein>
    <recommendedName>
        <fullName evidence="31">Protein deacetylase HDAC6</fullName>
    </recommendedName>
    <alternativeName>
        <fullName evidence="32">Tubulin-lysine deacetylase HDAC6</fullName>
    </alternativeName>
</protein>
<feature type="compositionally biased region" description="Polar residues" evidence="34">
    <location>
        <begin position="760"/>
        <end position="778"/>
    </location>
</feature>
<evidence type="ECO:0000256" key="31">
    <source>
        <dbReference type="ARBA" id="ARBA00068733"/>
    </source>
</evidence>
<gene>
    <name evidence="36" type="primary">HDAC6</name>
</gene>
<keyword evidence="20" id="KW-0862">Zinc</keyword>
<dbReference type="InterPro" id="IPR013083">
    <property type="entry name" value="Znf_RING/FYVE/PHD"/>
</dbReference>
<comment type="cofactor">
    <cofactor evidence="1">
        <name>Zn(2+)</name>
        <dbReference type="ChEBI" id="CHEBI:29105"/>
    </cofactor>
</comment>
<evidence type="ECO:0000256" key="14">
    <source>
        <dbReference type="ARBA" id="ARBA00022679"/>
    </source>
</evidence>
<feature type="domain" description="UBP-type" evidence="35">
    <location>
        <begin position="895"/>
        <end position="993"/>
    </location>
</feature>
<evidence type="ECO:0000256" key="30">
    <source>
        <dbReference type="ARBA" id="ARBA00050910"/>
    </source>
</evidence>
<evidence type="ECO:0000256" key="23">
    <source>
        <dbReference type="ARBA" id="ARBA00023015"/>
    </source>
</evidence>
<evidence type="ECO:0000259" key="35">
    <source>
        <dbReference type="PROSITE" id="PS50271"/>
    </source>
</evidence>
<comment type="similarity">
    <text evidence="9">Belongs to the histone deacetylase family. HD type 2 subfamily.</text>
</comment>
<dbReference type="GO" id="GO:0032886">
    <property type="term" value="P:regulation of microtubule-based process"/>
    <property type="evidence" value="ECO:0007669"/>
    <property type="project" value="UniProtKB-ARBA"/>
</dbReference>
<evidence type="ECO:0000256" key="24">
    <source>
        <dbReference type="ARBA" id="ARBA00023163"/>
    </source>
</evidence>
<evidence type="ECO:0000256" key="7">
    <source>
        <dbReference type="ARBA" id="ARBA00004489"/>
    </source>
</evidence>
<evidence type="ECO:0000256" key="11">
    <source>
        <dbReference type="ARBA" id="ARBA00022490"/>
    </source>
</evidence>
<dbReference type="AlphaFoldDB" id="A0A8C0L6T2"/>
<evidence type="ECO:0000256" key="8">
    <source>
        <dbReference type="ARBA" id="ARBA00004906"/>
    </source>
</evidence>
<evidence type="ECO:0000256" key="18">
    <source>
        <dbReference type="ARBA" id="ARBA00022786"/>
    </source>
</evidence>
<dbReference type="GO" id="GO:0003779">
    <property type="term" value="F:actin binding"/>
    <property type="evidence" value="ECO:0007669"/>
    <property type="project" value="UniProtKB-KW"/>
</dbReference>
<evidence type="ECO:0000256" key="9">
    <source>
        <dbReference type="ARBA" id="ARBA00007738"/>
    </source>
</evidence>
<dbReference type="SMART" id="SM00290">
    <property type="entry name" value="ZnF_UBP"/>
    <property type="match status" value="1"/>
</dbReference>
<keyword evidence="11" id="KW-0963">Cytoplasm</keyword>
<feature type="region of interest" description="Disordered" evidence="34">
    <location>
        <begin position="756"/>
        <end position="810"/>
    </location>
</feature>
<evidence type="ECO:0000313" key="37">
    <source>
        <dbReference type="Proteomes" id="UP000694391"/>
    </source>
</evidence>
<keyword evidence="27" id="KW-0539">Nucleus</keyword>
<keyword evidence="26" id="KW-0206">Cytoskeleton</keyword>
<dbReference type="GO" id="GO:0004407">
    <property type="term" value="F:histone deacetylase activity"/>
    <property type="evidence" value="ECO:0007669"/>
    <property type="project" value="TreeGrafter"/>
</dbReference>
<evidence type="ECO:0000313" key="36">
    <source>
        <dbReference type="Ensembl" id="ENSCAFP00020027091.1"/>
    </source>
</evidence>
<dbReference type="GO" id="GO:0016787">
    <property type="term" value="F:hydrolase activity"/>
    <property type="evidence" value="ECO:0007669"/>
    <property type="project" value="UniProtKB-KW"/>
</dbReference>
<evidence type="ECO:0000256" key="29">
    <source>
        <dbReference type="ARBA" id="ARBA00049136"/>
    </source>
</evidence>
<dbReference type="GO" id="GO:0008270">
    <property type="term" value="F:zinc ion binding"/>
    <property type="evidence" value="ECO:0007669"/>
    <property type="project" value="UniProtKB-KW"/>
</dbReference>
<dbReference type="InterPro" id="IPR037138">
    <property type="entry name" value="His_deacetylse_dom_sf"/>
</dbReference>
<dbReference type="GO" id="GO:0043204">
    <property type="term" value="C:perikaryon"/>
    <property type="evidence" value="ECO:0007669"/>
    <property type="project" value="UniProtKB-SubCell"/>
</dbReference>
<evidence type="ECO:0000256" key="21">
    <source>
        <dbReference type="ARBA" id="ARBA00022843"/>
    </source>
</evidence>
<keyword evidence="10" id="KW-0488">Methylation</keyword>
<sequence>MDLASCDNQNPVVLPPGQCVFLLTRAQSGSVSPLFFSLQDLNLEAKTLCGTGLVFDEQLNEFHCLWDDSLEYIDLMETTQYMNEGELRILADTYDSVYLHPNSYTCACLASGSVLRLVDAVLRNEIRNGMAIVRPPGHHAQHSLMDGYCMFNHVAVAARYAQQKHNIERVLIVDWDVHHGQGTQFTFDQDPSVLYFSIHRYEQGRFWPHLKASNWSTIGFGQGQGYTINVPWNQVGMRDADYIAAFLRLLLPVALEFQPQLVLVAAGFDALQGDPKGEMATTPAGFAQLTHLLMGLAGGKLILSLEGGYNLRALAEGVSASLHTLLGDPCPILESPSAPSEALEEDILEEEKAEKEEERPWQPSVLPVLTWPMLQARTGLVYDQRMMGHYNLWDNHHPEMPQRVFRIMRRLEELGLAGRCLTLPTRPATDAELLTCHSAEYVGRLRATEKMKTRELHREGSNFDSIYICPSTFACAQLATGSVCRLVEAVLAREVLNGTAVVRPPGHHAERDAACGFCFFNSVAVAARHAQAISGPSLPRILIVDWDVHHGNGTQHIFEEDPSVLYISLHRYDHGTFFPMGDEGASSQVGQAAGTGFTVNVAWNGPRVGDADYLAAWHRLVLPIAYEFNPELVLVSAGFDAARGDPLGGCQVSPEGYAHLTHLLMGLANGRVVLILEGGYNLTSISESMAACTRSLLGDPPPLLTLSRPPLSGALASITETIQVHRRYWRSLRVMSEQTWETGGDGAHERAGIRGRIGESTHTQGSPSCGSRGQTTSEEAVGGAEVIQTSCTDNQTPPTSPVQGATPQISPSKLIENLRTLELNIEGEEGARIWPLRYISCLCIQKAPESQIPEEEGLLGEAAGGQDVDDSVLNESCGDHADTDQVVLYAVTPLPWCPHLVAVCPIPESGLDVTQPCQDCGVLQENWVCLSCYQVYCGRYISAHMLHHHEDSGHPLVLSYVDLSTWCYNCEAYVHHQALLDVKNVAHQNKFGEDMPHSH</sequence>
<dbReference type="CDD" id="cd10003">
    <property type="entry name" value="HDAC6-dom2"/>
    <property type="match status" value="1"/>
</dbReference>
<keyword evidence="16" id="KW-0677">Repeat</keyword>
<dbReference type="InterPro" id="IPR023801">
    <property type="entry name" value="His_deacetylse_dom"/>
</dbReference>
<evidence type="ECO:0000256" key="5">
    <source>
        <dbReference type="ARBA" id="ARBA00004300"/>
    </source>
</evidence>
<dbReference type="Gene3D" id="3.30.40.10">
    <property type="entry name" value="Zinc/RING finger domain, C3HC4 (zinc finger)"/>
    <property type="match status" value="1"/>
</dbReference>
<keyword evidence="28" id="KW-0966">Cell projection</keyword>
<proteinExistence type="inferred from homology"/>
<keyword evidence="17 33" id="KW-0863">Zinc-finger</keyword>
<reference evidence="36" key="1">
    <citation type="submission" date="2025-08" db="UniProtKB">
        <authorList>
            <consortium name="Ensembl"/>
        </authorList>
    </citation>
    <scope>IDENTIFICATION</scope>
</reference>
<keyword evidence="37" id="KW-1185">Reference proteome</keyword>
<keyword evidence="23" id="KW-0805">Transcription regulation</keyword>
<keyword evidence="24" id="KW-0804">Transcription</keyword>
<evidence type="ECO:0000256" key="25">
    <source>
        <dbReference type="ARBA" id="ARBA00023203"/>
    </source>
</evidence>
<dbReference type="Ensembl" id="ENSCAFT00020031282.1">
    <property type="protein sequence ID" value="ENSCAFP00020027091.1"/>
    <property type="gene ID" value="ENSCAFG00020020385.1"/>
</dbReference>
<dbReference type="GO" id="GO:0051130">
    <property type="term" value="P:positive regulation of cellular component organization"/>
    <property type="evidence" value="ECO:0007669"/>
    <property type="project" value="UniProtKB-ARBA"/>
</dbReference>
<dbReference type="GO" id="GO:0005813">
    <property type="term" value="C:centrosome"/>
    <property type="evidence" value="ECO:0007669"/>
    <property type="project" value="UniProtKB-SubCell"/>
</dbReference>
<evidence type="ECO:0000256" key="1">
    <source>
        <dbReference type="ARBA" id="ARBA00001947"/>
    </source>
</evidence>
<organism evidence="36 37">
    <name type="scientific">Canis lupus dingo</name>
    <name type="common">dingo</name>
    <dbReference type="NCBI Taxonomy" id="286419"/>
    <lineage>
        <taxon>Eukaryota</taxon>
        <taxon>Metazoa</taxon>
        <taxon>Chordata</taxon>
        <taxon>Craniata</taxon>
        <taxon>Vertebrata</taxon>
        <taxon>Euteleostomi</taxon>
        <taxon>Mammalia</taxon>
        <taxon>Eutheria</taxon>
        <taxon>Laurasiatheria</taxon>
        <taxon>Carnivora</taxon>
        <taxon>Caniformia</taxon>
        <taxon>Canidae</taxon>
        <taxon>Canis</taxon>
    </lineage>
</organism>
<evidence type="ECO:0000256" key="3">
    <source>
        <dbReference type="ARBA" id="ARBA00004123"/>
    </source>
</evidence>
<keyword evidence="25" id="KW-0009">Actin-binding</keyword>
<comment type="catalytic activity">
    <reaction evidence="29">
        <text>N(6)-acetyl-L-lysyl-[protein] + H2O = L-lysyl-[protein] + acetate</text>
        <dbReference type="Rhea" id="RHEA:58108"/>
        <dbReference type="Rhea" id="RHEA-COMP:9752"/>
        <dbReference type="Rhea" id="RHEA-COMP:10731"/>
        <dbReference type="ChEBI" id="CHEBI:15377"/>
        <dbReference type="ChEBI" id="CHEBI:29969"/>
        <dbReference type="ChEBI" id="CHEBI:30089"/>
        <dbReference type="ChEBI" id="CHEBI:61930"/>
    </reaction>
    <physiologicalReaction direction="left-to-right" evidence="29">
        <dbReference type="Rhea" id="RHEA:58109"/>
    </physiologicalReaction>
</comment>
<dbReference type="InterPro" id="IPR000286">
    <property type="entry name" value="HDACs"/>
</dbReference>
<evidence type="ECO:0000256" key="22">
    <source>
        <dbReference type="ARBA" id="ARBA00022853"/>
    </source>
</evidence>
<comment type="pathway">
    <text evidence="8">Protein modification; protein ubiquitination.</text>
</comment>
<keyword evidence="15" id="KW-0479">Metal-binding</keyword>
<dbReference type="PANTHER" id="PTHR10625">
    <property type="entry name" value="HISTONE DEACETYLASE HDAC1-RELATED"/>
    <property type="match status" value="1"/>
</dbReference>
<keyword evidence="12" id="KW-0678">Repressor</keyword>
<dbReference type="SUPFAM" id="SSF57850">
    <property type="entry name" value="RING/U-box"/>
    <property type="match status" value="1"/>
</dbReference>
<evidence type="ECO:0000256" key="13">
    <source>
        <dbReference type="ARBA" id="ARBA00022553"/>
    </source>
</evidence>